<keyword evidence="3 7" id="KW-0863">Zinc-finger</keyword>
<evidence type="ECO:0000256" key="4">
    <source>
        <dbReference type="ARBA" id="ARBA00022833"/>
    </source>
</evidence>
<evidence type="ECO:0000313" key="9">
    <source>
        <dbReference type="EMBL" id="OQR72125.1"/>
    </source>
</evidence>
<name>A0A1V9XEZ4_9ACAR</name>
<evidence type="ECO:0000259" key="8">
    <source>
        <dbReference type="PROSITE" id="PS50157"/>
    </source>
</evidence>
<dbReference type="EMBL" id="MNPL01012447">
    <property type="protein sequence ID" value="OQR72125.1"/>
    <property type="molecule type" value="Genomic_DNA"/>
</dbReference>
<dbReference type="GO" id="GO:0000981">
    <property type="term" value="F:DNA-binding transcription factor activity, RNA polymerase II-specific"/>
    <property type="evidence" value="ECO:0007669"/>
    <property type="project" value="TreeGrafter"/>
</dbReference>
<dbReference type="GO" id="GO:0000978">
    <property type="term" value="F:RNA polymerase II cis-regulatory region sequence-specific DNA binding"/>
    <property type="evidence" value="ECO:0007669"/>
    <property type="project" value="TreeGrafter"/>
</dbReference>
<accession>A0A1V9XEZ4</accession>
<dbReference type="PANTHER" id="PTHR24388:SF104">
    <property type="entry name" value="AT-RICH BINDING PROTEIN-RELATED"/>
    <property type="match status" value="1"/>
</dbReference>
<feature type="domain" description="C2H2-type" evidence="8">
    <location>
        <begin position="42"/>
        <end position="70"/>
    </location>
</feature>
<dbReference type="FunFam" id="3.30.160.60:FF:000448">
    <property type="entry name" value="RE1-silencing transcription factor A"/>
    <property type="match status" value="1"/>
</dbReference>
<keyword evidence="4" id="KW-0862">Zinc</keyword>
<keyword evidence="5" id="KW-0539">Nucleus</keyword>
<reference evidence="9 10" key="1">
    <citation type="journal article" date="2017" name="Gigascience">
        <title>Draft genome of the honey bee ectoparasitic mite, Tropilaelaps mercedesae, is shaped by the parasitic life history.</title>
        <authorList>
            <person name="Dong X."/>
            <person name="Armstrong S.D."/>
            <person name="Xia D."/>
            <person name="Makepeace B.L."/>
            <person name="Darby A.C."/>
            <person name="Kadowaki T."/>
        </authorList>
    </citation>
    <scope>NUCLEOTIDE SEQUENCE [LARGE SCALE GENOMIC DNA]</scope>
    <source>
        <strain evidence="9">Wuxi-XJTLU</strain>
    </source>
</reference>
<dbReference type="OrthoDB" id="3437960at2759"/>
<evidence type="ECO:0000256" key="3">
    <source>
        <dbReference type="ARBA" id="ARBA00022771"/>
    </source>
</evidence>
<dbReference type="InParanoid" id="A0A1V9XEZ4"/>
<dbReference type="InterPro" id="IPR013087">
    <property type="entry name" value="Znf_C2H2_type"/>
</dbReference>
<dbReference type="SMART" id="SM00355">
    <property type="entry name" value="ZnF_C2H2"/>
    <property type="match status" value="2"/>
</dbReference>
<dbReference type="AlphaFoldDB" id="A0A1V9XEZ4"/>
<gene>
    <name evidence="9" type="ORF">BIW11_10573</name>
</gene>
<keyword evidence="1" id="KW-0479">Metal-binding</keyword>
<dbReference type="SUPFAM" id="SSF57667">
    <property type="entry name" value="beta-beta-alpha zinc fingers"/>
    <property type="match status" value="1"/>
</dbReference>
<keyword evidence="10" id="KW-1185">Reference proteome</keyword>
<evidence type="ECO:0000256" key="1">
    <source>
        <dbReference type="ARBA" id="ARBA00022723"/>
    </source>
</evidence>
<dbReference type="STRING" id="418985.A0A1V9XEZ4"/>
<comment type="caution">
    <text evidence="9">The sequence shown here is derived from an EMBL/GenBank/DDBJ whole genome shotgun (WGS) entry which is preliminary data.</text>
</comment>
<evidence type="ECO:0000256" key="2">
    <source>
        <dbReference type="ARBA" id="ARBA00022737"/>
    </source>
</evidence>
<dbReference type="Pfam" id="PF12874">
    <property type="entry name" value="zf-met"/>
    <property type="match status" value="1"/>
</dbReference>
<dbReference type="GO" id="GO:0008270">
    <property type="term" value="F:zinc ion binding"/>
    <property type="evidence" value="ECO:0007669"/>
    <property type="project" value="UniProtKB-KW"/>
</dbReference>
<dbReference type="InterPro" id="IPR050527">
    <property type="entry name" value="Snail/Krueppel_Znf"/>
</dbReference>
<evidence type="ECO:0000256" key="6">
    <source>
        <dbReference type="ARBA" id="ARBA00037948"/>
    </source>
</evidence>
<dbReference type="Gene3D" id="3.30.160.60">
    <property type="entry name" value="Classic Zinc Finger"/>
    <property type="match status" value="2"/>
</dbReference>
<protein>
    <submittedName>
        <fullName evidence="9">Zinc finger protein-like</fullName>
    </submittedName>
</protein>
<keyword evidence="2" id="KW-0677">Repeat</keyword>
<comment type="similarity">
    <text evidence="6">Belongs to the snail C2H2-type zinc-finger protein family.</text>
</comment>
<evidence type="ECO:0000256" key="5">
    <source>
        <dbReference type="ARBA" id="ARBA00023242"/>
    </source>
</evidence>
<organism evidence="9 10">
    <name type="scientific">Tropilaelaps mercedesae</name>
    <dbReference type="NCBI Taxonomy" id="418985"/>
    <lineage>
        <taxon>Eukaryota</taxon>
        <taxon>Metazoa</taxon>
        <taxon>Ecdysozoa</taxon>
        <taxon>Arthropoda</taxon>
        <taxon>Chelicerata</taxon>
        <taxon>Arachnida</taxon>
        <taxon>Acari</taxon>
        <taxon>Parasitiformes</taxon>
        <taxon>Mesostigmata</taxon>
        <taxon>Gamasina</taxon>
        <taxon>Dermanyssoidea</taxon>
        <taxon>Laelapidae</taxon>
        <taxon>Tropilaelaps</taxon>
    </lineage>
</organism>
<dbReference type="Proteomes" id="UP000192247">
    <property type="component" value="Unassembled WGS sequence"/>
</dbReference>
<evidence type="ECO:0000313" key="10">
    <source>
        <dbReference type="Proteomes" id="UP000192247"/>
    </source>
</evidence>
<sequence>MSLVRAEESCNSERPFKCPLCDYSAKTKYRIKEHIIDHSKSFVCDVCQRGFGRKSSLQQHLVSQHGLHQGVGIKACGKR</sequence>
<proteinExistence type="inferred from homology"/>
<dbReference type="PANTHER" id="PTHR24388">
    <property type="entry name" value="ZINC FINGER PROTEIN"/>
    <property type="match status" value="1"/>
</dbReference>
<evidence type="ECO:0000256" key="7">
    <source>
        <dbReference type="PROSITE-ProRule" id="PRU00042"/>
    </source>
</evidence>
<dbReference type="PROSITE" id="PS00028">
    <property type="entry name" value="ZINC_FINGER_C2H2_1"/>
    <property type="match status" value="1"/>
</dbReference>
<dbReference type="InterPro" id="IPR036236">
    <property type="entry name" value="Znf_C2H2_sf"/>
</dbReference>
<dbReference type="PROSITE" id="PS50157">
    <property type="entry name" value="ZINC_FINGER_C2H2_2"/>
    <property type="match status" value="1"/>
</dbReference>